<dbReference type="PANTHER" id="PTHR11439">
    <property type="entry name" value="GAG-POL-RELATED RETROTRANSPOSON"/>
    <property type="match status" value="1"/>
</dbReference>
<dbReference type="Proteomes" id="UP000186601">
    <property type="component" value="Unassembled WGS sequence"/>
</dbReference>
<sequence length="69" mass="7658">MAHGLQLVKAGPSHEANPELCDMYQSMIGTLLYLMLGTRPDISFAVTKLSQFMFNPTLSQWTPPPSHPL</sequence>
<dbReference type="OrthoDB" id="3344688at2759"/>
<reference evidence="1 2" key="1">
    <citation type="submission" date="2018-02" db="EMBL/GenBank/DDBJ databases">
        <title>Genome sequence of the basidiomycete white-rot fungus Phlebia centrifuga.</title>
        <authorList>
            <person name="Granchi Z."/>
            <person name="Peng M."/>
            <person name="de Vries R.P."/>
            <person name="Hilden K."/>
            <person name="Makela M.R."/>
            <person name="Grigoriev I."/>
            <person name="Riley R."/>
        </authorList>
    </citation>
    <scope>NUCLEOTIDE SEQUENCE [LARGE SCALE GENOMIC DNA]</scope>
    <source>
        <strain evidence="1 2">FBCC195</strain>
    </source>
</reference>
<keyword evidence="2" id="KW-1185">Reference proteome</keyword>
<evidence type="ECO:0000313" key="2">
    <source>
        <dbReference type="Proteomes" id="UP000186601"/>
    </source>
</evidence>
<evidence type="ECO:0000313" key="1">
    <source>
        <dbReference type="EMBL" id="PSR81442.1"/>
    </source>
</evidence>
<dbReference type="PANTHER" id="PTHR11439:SF440">
    <property type="entry name" value="INTEGRASE CATALYTIC DOMAIN-CONTAINING PROTEIN"/>
    <property type="match status" value="1"/>
</dbReference>
<dbReference type="AlphaFoldDB" id="A0A2R6NZN3"/>
<dbReference type="EMBL" id="MLYV02000618">
    <property type="protein sequence ID" value="PSR81442.1"/>
    <property type="molecule type" value="Genomic_DNA"/>
</dbReference>
<organism evidence="1 2">
    <name type="scientific">Hermanssonia centrifuga</name>
    <dbReference type="NCBI Taxonomy" id="98765"/>
    <lineage>
        <taxon>Eukaryota</taxon>
        <taxon>Fungi</taxon>
        <taxon>Dikarya</taxon>
        <taxon>Basidiomycota</taxon>
        <taxon>Agaricomycotina</taxon>
        <taxon>Agaricomycetes</taxon>
        <taxon>Polyporales</taxon>
        <taxon>Meruliaceae</taxon>
        <taxon>Hermanssonia</taxon>
    </lineage>
</organism>
<comment type="caution">
    <text evidence="1">The sequence shown here is derived from an EMBL/GenBank/DDBJ whole genome shotgun (WGS) entry which is preliminary data.</text>
</comment>
<name>A0A2R6NZN3_9APHY</name>
<dbReference type="STRING" id="98765.A0A2R6NZN3"/>
<protein>
    <submittedName>
        <fullName evidence="1">Uncharacterized protein</fullName>
    </submittedName>
</protein>
<gene>
    <name evidence="1" type="ORF">PHLCEN_2v6370</name>
</gene>
<accession>A0A2R6NZN3</accession>
<proteinExistence type="predicted"/>